<dbReference type="FunFam" id="3.40.1190.10:FF:000011">
    <property type="entry name" value="Folylpolyglutamate synthase/dihydrofolate synthase"/>
    <property type="match status" value="1"/>
</dbReference>
<dbReference type="GO" id="GO:0005737">
    <property type="term" value="C:cytoplasm"/>
    <property type="evidence" value="ECO:0007669"/>
    <property type="project" value="TreeGrafter"/>
</dbReference>
<dbReference type="SUPFAM" id="SSF53623">
    <property type="entry name" value="MurD-like peptide ligases, catalytic domain"/>
    <property type="match status" value="1"/>
</dbReference>
<evidence type="ECO:0000256" key="5">
    <source>
        <dbReference type="ARBA" id="ARBA00022723"/>
    </source>
</evidence>
<organism evidence="14 15">
    <name type="scientific">Glycomyces terrestris</name>
    <dbReference type="NCBI Taxonomy" id="2493553"/>
    <lineage>
        <taxon>Bacteria</taxon>
        <taxon>Bacillati</taxon>
        <taxon>Actinomycetota</taxon>
        <taxon>Actinomycetes</taxon>
        <taxon>Glycomycetales</taxon>
        <taxon>Glycomycetaceae</taxon>
        <taxon>Glycomyces</taxon>
    </lineage>
</organism>
<evidence type="ECO:0000256" key="6">
    <source>
        <dbReference type="ARBA" id="ARBA00022741"/>
    </source>
</evidence>
<dbReference type="PROSITE" id="PS01012">
    <property type="entry name" value="FOLYLPOLYGLU_SYNT_2"/>
    <property type="match status" value="1"/>
</dbReference>
<feature type="domain" description="Mur ligase C-terminal" evidence="12">
    <location>
        <begin position="306"/>
        <end position="420"/>
    </location>
</feature>
<dbReference type="InterPro" id="IPR001645">
    <property type="entry name" value="Folylpolyglutamate_synth"/>
</dbReference>
<sequence length="450" mass="48404">MGDHTLNAELAQVEAALEARGFSRWDFTLDRIKQLLDLMGDPQRSFRSVHITGTNGKTSTTRMIERLLRGHGLRTGMFTSPHLNDVTERICVDGEPISAERLAQQYYEIAPLAELVDREASEPLTYFEMTVALAMGAFADTPIDVGVVEVGLGGETDSTNILGAEVAVITPIGIDHTKWLGETLAEIATMKAGIVHEGSTLVTSVQERSAMEPLLRRAQAVGAKLVPEGRGFEVTSREVAVGGQLLTIETKAARYQDLFLPLHGEYQAHNAALALAAVEVLLGAGEPKALDAEVVGQAFAEFTSPGRLEVVRTAPAVILDAAHNPAGMEAMTKAVEEEFNFRKLVGVVGMLADKETDHMLELLEPVLDEIVVTKSSSDRAMPAATLAKLAVEVFGEERVHVLPHLRDAIARGIELAEEADDLYESGGGVLVTGSVFTVADARRILVGRRG</sequence>
<keyword evidence="5" id="KW-0479">Metal-binding</keyword>
<dbReference type="EC" id="6.3.2.17" evidence="3"/>
<dbReference type="Pfam" id="PF08245">
    <property type="entry name" value="Mur_ligase_M"/>
    <property type="match status" value="1"/>
</dbReference>
<dbReference type="InterPro" id="IPR036615">
    <property type="entry name" value="Mur_ligase_C_dom_sf"/>
</dbReference>
<keyword evidence="6 11" id="KW-0547">Nucleotide-binding</keyword>
<dbReference type="GO" id="GO:0004326">
    <property type="term" value="F:tetrahydrofolylpolyglutamate synthase activity"/>
    <property type="evidence" value="ECO:0007669"/>
    <property type="project" value="UniProtKB-EC"/>
</dbReference>
<dbReference type="InterPro" id="IPR018109">
    <property type="entry name" value="Folylpolyglutamate_synth_CS"/>
</dbReference>
<evidence type="ECO:0000313" key="14">
    <source>
        <dbReference type="EMBL" id="RRR97472.1"/>
    </source>
</evidence>
<evidence type="ECO:0000259" key="13">
    <source>
        <dbReference type="Pfam" id="PF08245"/>
    </source>
</evidence>
<dbReference type="NCBIfam" id="TIGR01499">
    <property type="entry name" value="folC"/>
    <property type="match status" value="1"/>
</dbReference>
<comment type="cofactor">
    <cofactor evidence="1">
        <name>Mg(2+)</name>
        <dbReference type="ChEBI" id="CHEBI:18420"/>
    </cofactor>
</comment>
<gene>
    <name evidence="14" type="ORF">EIW28_18905</name>
</gene>
<dbReference type="Proteomes" id="UP000277256">
    <property type="component" value="Unassembled WGS sequence"/>
</dbReference>
<dbReference type="OrthoDB" id="9809356at2"/>
<protein>
    <recommendedName>
        <fullName evidence="3">tetrahydrofolate synthase</fullName>
        <ecNumber evidence="3">6.3.2.17</ecNumber>
    </recommendedName>
    <alternativeName>
        <fullName evidence="9">Tetrahydrofolylpolyglutamate synthase</fullName>
    </alternativeName>
</protein>
<evidence type="ECO:0000256" key="7">
    <source>
        <dbReference type="ARBA" id="ARBA00022840"/>
    </source>
</evidence>
<dbReference type="GO" id="GO:0008841">
    <property type="term" value="F:dihydrofolate synthase activity"/>
    <property type="evidence" value="ECO:0007669"/>
    <property type="project" value="TreeGrafter"/>
</dbReference>
<dbReference type="AlphaFoldDB" id="A0A426UU18"/>
<keyword evidence="8" id="KW-0460">Magnesium</keyword>
<evidence type="ECO:0000256" key="8">
    <source>
        <dbReference type="ARBA" id="ARBA00022842"/>
    </source>
</evidence>
<reference evidence="14 15" key="1">
    <citation type="submission" date="2018-12" db="EMBL/GenBank/DDBJ databases">
        <title>Glycomyces sp. YIM 121974 draft genome.</title>
        <authorList>
            <person name="Li Q."/>
        </authorList>
    </citation>
    <scope>NUCLEOTIDE SEQUENCE [LARGE SCALE GENOMIC DNA]</scope>
    <source>
        <strain evidence="14 15">YIM 121974</strain>
    </source>
</reference>
<dbReference type="GO" id="GO:0005524">
    <property type="term" value="F:ATP binding"/>
    <property type="evidence" value="ECO:0007669"/>
    <property type="project" value="UniProtKB-KW"/>
</dbReference>
<accession>A0A426UU18</accession>
<dbReference type="InterPro" id="IPR036565">
    <property type="entry name" value="Mur-like_cat_sf"/>
</dbReference>
<evidence type="ECO:0000256" key="10">
    <source>
        <dbReference type="ARBA" id="ARBA00047493"/>
    </source>
</evidence>
<evidence type="ECO:0000256" key="11">
    <source>
        <dbReference type="PIRNR" id="PIRNR001563"/>
    </source>
</evidence>
<dbReference type="RefSeq" id="WP_125249269.1">
    <property type="nucleotide sequence ID" value="NZ_RSEB01000005.1"/>
</dbReference>
<dbReference type="Gene3D" id="3.90.190.20">
    <property type="entry name" value="Mur ligase, C-terminal domain"/>
    <property type="match status" value="1"/>
</dbReference>
<name>A0A426UU18_9ACTN</name>
<keyword evidence="15" id="KW-1185">Reference proteome</keyword>
<evidence type="ECO:0000256" key="1">
    <source>
        <dbReference type="ARBA" id="ARBA00001946"/>
    </source>
</evidence>
<keyword evidence="4 11" id="KW-0436">Ligase</keyword>
<dbReference type="PIRSF" id="PIRSF001563">
    <property type="entry name" value="Folylpolyglu_synth"/>
    <property type="match status" value="1"/>
</dbReference>
<comment type="similarity">
    <text evidence="2 11">Belongs to the folylpolyglutamate synthase family.</text>
</comment>
<dbReference type="InterPro" id="IPR013221">
    <property type="entry name" value="Mur_ligase_cen"/>
</dbReference>
<dbReference type="PANTHER" id="PTHR11136">
    <property type="entry name" value="FOLYLPOLYGLUTAMATE SYNTHASE-RELATED"/>
    <property type="match status" value="1"/>
</dbReference>
<proteinExistence type="inferred from homology"/>
<evidence type="ECO:0000256" key="2">
    <source>
        <dbReference type="ARBA" id="ARBA00008276"/>
    </source>
</evidence>
<comment type="catalytic activity">
    <reaction evidence="10">
        <text>(6S)-5,6,7,8-tetrahydrofolyl-(gamma-L-Glu)(n) + L-glutamate + ATP = (6S)-5,6,7,8-tetrahydrofolyl-(gamma-L-Glu)(n+1) + ADP + phosphate + H(+)</text>
        <dbReference type="Rhea" id="RHEA:10580"/>
        <dbReference type="Rhea" id="RHEA-COMP:14738"/>
        <dbReference type="Rhea" id="RHEA-COMP:14740"/>
        <dbReference type="ChEBI" id="CHEBI:15378"/>
        <dbReference type="ChEBI" id="CHEBI:29985"/>
        <dbReference type="ChEBI" id="CHEBI:30616"/>
        <dbReference type="ChEBI" id="CHEBI:43474"/>
        <dbReference type="ChEBI" id="CHEBI:141005"/>
        <dbReference type="ChEBI" id="CHEBI:456216"/>
        <dbReference type="EC" id="6.3.2.17"/>
    </reaction>
</comment>
<dbReference type="GO" id="GO:0046872">
    <property type="term" value="F:metal ion binding"/>
    <property type="evidence" value="ECO:0007669"/>
    <property type="project" value="UniProtKB-KW"/>
</dbReference>
<dbReference type="InterPro" id="IPR004101">
    <property type="entry name" value="Mur_ligase_C"/>
</dbReference>
<comment type="caution">
    <text evidence="14">The sequence shown here is derived from an EMBL/GenBank/DDBJ whole genome shotgun (WGS) entry which is preliminary data.</text>
</comment>
<feature type="domain" description="Mur ligase central" evidence="13">
    <location>
        <begin position="51"/>
        <end position="278"/>
    </location>
</feature>
<evidence type="ECO:0000256" key="9">
    <source>
        <dbReference type="ARBA" id="ARBA00030592"/>
    </source>
</evidence>
<dbReference type="PANTHER" id="PTHR11136:SF0">
    <property type="entry name" value="DIHYDROFOLATE SYNTHETASE-RELATED"/>
    <property type="match status" value="1"/>
</dbReference>
<dbReference type="Gene3D" id="3.40.1190.10">
    <property type="entry name" value="Mur-like, catalytic domain"/>
    <property type="match status" value="1"/>
</dbReference>
<keyword evidence="7 11" id="KW-0067">ATP-binding</keyword>
<evidence type="ECO:0000259" key="12">
    <source>
        <dbReference type="Pfam" id="PF02875"/>
    </source>
</evidence>
<evidence type="ECO:0000313" key="15">
    <source>
        <dbReference type="Proteomes" id="UP000277256"/>
    </source>
</evidence>
<evidence type="ECO:0000256" key="3">
    <source>
        <dbReference type="ARBA" id="ARBA00013025"/>
    </source>
</evidence>
<dbReference type="SUPFAM" id="SSF53244">
    <property type="entry name" value="MurD-like peptide ligases, peptide-binding domain"/>
    <property type="match status" value="1"/>
</dbReference>
<evidence type="ECO:0000256" key="4">
    <source>
        <dbReference type="ARBA" id="ARBA00022598"/>
    </source>
</evidence>
<dbReference type="EMBL" id="RSEB01000005">
    <property type="protein sequence ID" value="RRR97472.1"/>
    <property type="molecule type" value="Genomic_DNA"/>
</dbReference>
<dbReference type="Pfam" id="PF02875">
    <property type="entry name" value="Mur_ligase_C"/>
    <property type="match status" value="1"/>
</dbReference>
<dbReference type="PROSITE" id="PS01011">
    <property type="entry name" value="FOLYLPOLYGLU_SYNT_1"/>
    <property type="match status" value="1"/>
</dbReference>